<gene>
    <name evidence="2" type="ORF">CVV68_00915</name>
</gene>
<evidence type="ECO:0000313" key="2">
    <source>
        <dbReference type="EMBL" id="PYI69701.1"/>
    </source>
</evidence>
<dbReference type="EMBL" id="QJVD01000001">
    <property type="protein sequence ID" value="PYI69701.1"/>
    <property type="molecule type" value="Genomic_DNA"/>
</dbReference>
<keyword evidence="1" id="KW-0812">Transmembrane</keyword>
<comment type="caution">
    <text evidence="2">The sequence shown here is derived from an EMBL/GenBank/DDBJ whole genome shotgun (WGS) entry which is preliminary data.</text>
</comment>
<evidence type="ECO:0000313" key="3">
    <source>
        <dbReference type="Proteomes" id="UP000247832"/>
    </source>
</evidence>
<keyword evidence="1" id="KW-1133">Transmembrane helix</keyword>
<dbReference type="AlphaFoldDB" id="A0A2V5LDB3"/>
<name>A0A2V5LDB3_9MICC</name>
<sequence>MVRGLPAACAILTVVAGLILPQFDPVDEPGHWWVPGFVASIVFAVATPLAFTLVVTGRLLKQDRKLRWLVIGSGFLAILSVAASSLMLSYGSRYGASGDIGGTPMWLLSTGGLLAVTLVASWSVPQQGNLPGRR</sequence>
<feature type="transmembrane region" description="Helical" evidence="1">
    <location>
        <begin position="68"/>
        <end position="91"/>
    </location>
</feature>
<organism evidence="2 3">
    <name type="scientific">Arthrobacter livingstonensis</name>
    <dbReference type="NCBI Taxonomy" id="670078"/>
    <lineage>
        <taxon>Bacteria</taxon>
        <taxon>Bacillati</taxon>
        <taxon>Actinomycetota</taxon>
        <taxon>Actinomycetes</taxon>
        <taxon>Micrococcales</taxon>
        <taxon>Micrococcaceae</taxon>
        <taxon>Arthrobacter</taxon>
    </lineage>
</organism>
<feature type="transmembrane region" description="Helical" evidence="1">
    <location>
        <begin position="103"/>
        <end position="124"/>
    </location>
</feature>
<protein>
    <submittedName>
        <fullName evidence="2">Uncharacterized protein</fullName>
    </submittedName>
</protein>
<evidence type="ECO:0000256" key="1">
    <source>
        <dbReference type="SAM" id="Phobius"/>
    </source>
</evidence>
<feature type="transmembrane region" description="Helical" evidence="1">
    <location>
        <begin position="33"/>
        <end position="56"/>
    </location>
</feature>
<accession>A0A2V5LDB3</accession>
<reference evidence="2 3" key="1">
    <citation type="submission" date="2018-05" db="EMBL/GenBank/DDBJ databases">
        <title>Genetic diversity of glacier-inhabiting Cryobacterium bacteria in China and description of Cryobacterium mengkeensis sp. nov. and Arthrobacter glacialis sp. nov.</title>
        <authorList>
            <person name="Liu Q."/>
            <person name="Xin Y.-H."/>
        </authorList>
    </citation>
    <scope>NUCLEOTIDE SEQUENCE [LARGE SCALE GENOMIC DNA]</scope>
    <source>
        <strain evidence="2 3">LI2</strain>
    </source>
</reference>
<keyword evidence="3" id="KW-1185">Reference proteome</keyword>
<proteinExistence type="predicted"/>
<dbReference type="Proteomes" id="UP000247832">
    <property type="component" value="Unassembled WGS sequence"/>
</dbReference>
<keyword evidence="1" id="KW-0472">Membrane</keyword>